<feature type="region of interest" description="Disordered" evidence="1">
    <location>
        <begin position="629"/>
        <end position="660"/>
    </location>
</feature>
<evidence type="ECO:0000259" key="2">
    <source>
        <dbReference type="Pfam" id="PF08646"/>
    </source>
</evidence>
<protein>
    <submittedName>
        <fullName evidence="3">DNA damage induced apoptosis suppressor</fullName>
    </submittedName>
</protein>
<dbReference type="GeneID" id="107086948"/>
<dbReference type="OMA" id="NQTCDWS"/>
<feature type="region of interest" description="Disordered" evidence="1">
    <location>
        <begin position="238"/>
        <end position="318"/>
    </location>
</feature>
<feature type="compositionally biased region" description="Polar residues" evidence="1">
    <location>
        <begin position="245"/>
        <end position="257"/>
    </location>
</feature>
<dbReference type="GO" id="GO:1902230">
    <property type="term" value="P:negative regulation of intrinsic apoptotic signaling pathway in response to DNA damage"/>
    <property type="evidence" value="ECO:0007669"/>
    <property type="project" value="InterPro"/>
</dbReference>
<feature type="region of interest" description="Disordered" evidence="1">
    <location>
        <begin position="676"/>
        <end position="701"/>
    </location>
</feature>
<dbReference type="RefSeq" id="XP_015233738.1">
    <property type="nucleotide sequence ID" value="XM_015378252.1"/>
</dbReference>
<dbReference type="AlphaFoldDB" id="A0A3Q2CWH6"/>
<feature type="region of interest" description="Disordered" evidence="1">
    <location>
        <begin position="583"/>
        <end position="617"/>
    </location>
</feature>
<feature type="domain" description="Replication factor A C-terminal" evidence="2">
    <location>
        <begin position="10"/>
        <end position="100"/>
    </location>
</feature>
<feature type="compositionally biased region" description="Basic and acidic residues" evidence="1">
    <location>
        <begin position="676"/>
        <end position="685"/>
    </location>
</feature>
<feature type="compositionally biased region" description="Basic residues" evidence="1">
    <location>
        <begin position="589"/>
        <end position="605"/>
    </location>
</feature>
<dbReference type="OrthoDB" id="9948238at2759"/>
<feature type="compositionally biased region" description="Basic and acidic residues" evidence="1">
    <location>
        <begin position="259"/>
        <end position="273"/>
    </location>
</feature>
<dbReference type="CTD" id="220042"/>
<evidence type="ECO:0000313" key="3">
    <source>
        <dbReference type="Ensembl" id="ENSCVAP00000010201.1"/>
    </source>
</evidence>
<dbReference type="Ensembl" id="ENSCVAT00000016832.1">
    <property type="protein sequence ID" value="ENSCVAP00000010201.1"/>
    <property type="gene ID" value="ENSCVAG00000012282.1"/>
</dbReference>
<dbReference type="PANTHER" id="PTHR35537:SF1">
    <property type="entry name" value="DNA DAMAGE-INDUCED APOPTOSIS SUPPRESSOR PROTEIN"/>
    <property type="match status" value="1"/>
</dbReference>
<dbReference type="GO" id="GO:0005634">
    <property type="term" value="C:nucleus"/>
    <property type="evidence" value="ECO:0007669"/>
    <property type="project" value="TreeGrafter"/>
</dbReference>
<sequence length="747" mass="83826">MSVRRLLVGCDVLSLQDGCLFYPCCKGCFSRLDAEQRDSRYRCSRCGYWCLREQVDYRYRLSLLVARDAATFWVTVFGNSLNSFFGIHATGLQRLVERSEGPMGPSARSALLLQAVEDCLLGRHFIFGIKLSGTEREPWLKDPDGNQSSSRERTQFVASQMILPTASGPTGCTVLSYYQRLLQKVCESAAESAHPSQTFKPFAAPLLLTSPNSTFDDITLHHSSLLSQALLGFQPTDHALPSTPPWQQSLGLVTSSAEQDEKSSQDGGDRDSRLTGASVSLDDHPGTKERTAPLQLGGSFHTSPFSTGMPNSSYKENSFSLSQPRYKSCSLTQKDFPTTLQTKTPLSSSLNWNDLPFSESLTEYLCKENKDFPVKTTSFNLQHQKRTAATFEENATLSDEPAYARQSAAEINGRDKLQDITNTPEGDQEYVLSDQDRFNCDEHLSRLEGGEISWDNEAFLSPEKQEQHSEADGYNCSADLFGDSLVIETHTNAGAQHSLSDAAFHCTELNDQHLKNKSFAGLRSTPHKQKLKTKLFKRDSLGLQDLDFLPPTQSTPCMKLCAATQSHTFTSYRYLNNESLRENTMRSMRSSRCKTKITSGRRSRKSEKQKDKHPVGRHVKLQIQRLNFESPRTSSQRHDSKTSCVTGGDYKDGEGIVPPTPAHKMQLNVEFRERQQMENGRRDSCWNRNGSGSDRCDNSKPHWDQTQTVFYANESVGERYLDGSQDQPSEDVNNTCDWSRDLFSDSI</sequence>
<dbReference type="InterPro" id="IPR012340">
    <property type="entry name" value="NA-bd_OB-fold"/>
</dbReference>
<accession>A0A3Q2CWH6</accession>
<dbReference type="GO" id="GO:0005737">
    <property type="term" value="C:cytoplasm"/>
    <property type="evidence" value="ECO:0007669"/>
    <property type="project" value="TreeGrafter"/>
</dbReference>
<dbReference type="Gene3D" id="2.40.50.140">
    <property type="entry name" value="Nucleic acid-binding proteins"/>
    <property type="match status" value="1"/>
</dbReference>
<evidence type="ECO:0000313" key="4">
    <source>
        <dbReference type="Proteomes" id="UP000265020"/>
    </source>
</evidence>
<dbReference type="KEGG" id="cvg:107086948"/>
<reference evidence="3" key="1">
    <citation type="submission" date="2025-08" db="UniProtKB">
        <authorList>
            <consortium name="Ensembl"/>
        </authorList>
    </citation>
    <scope>IDENTIFICATION</scope>
</reference>
<reference evidence="3" key="2">
    <citation type="submission" date="2025-09" db="UniProtKB">
        <authorList>
            <consortium name="Ensembl"/>
        </authorList>
    </citation>
    <scope>IDENTIFICATION</scope>
</reference>
<dbReference type="PANTHER" id="PTHR35537">
    <property type="entry name" value="DNA DAMAGE-INDUCIBLE APOPTOSIS SUPPRESSOR PROTEIN DDIAS"/>
    <property type="match status" value="1"/>
</dbReference>
<dbReference type="Pfam" id="PF08646">
    <property type="entry name" value="Rep_fac-A_C"/>
    <property type="match status" value="1"/>
</dbReference>
<dbReference type="STRING" id="28743.ENSCVAP00000010201"/>
<name>A0A3Q2CWH6_CYPVA</name>
<feature type="compositionally biased region" description="Basic and acidic residues" evidence="1">
    <location>
        <begin position="281"/>
        <end position="291"/>
    </location>
</feature>
<evidence type="ECO:0000256" key="1">
    <source>
        <dbReference type="SAM" id="MobiDB-lite"/>
    </source>
</evidence>
<feature type="compositionally biased region" description="Polar residues" evidence="1">
    <location>
        <begin position="300"/>
        <end position="318"/>
    </location>
</feature>
<dbReference type="SUPFAM" id="SSF50249">
    <property type="entry name" value="Nucleic acid-binding proteins"/>
    <property type="match status" value="1"/>
</dbReference>
<dbReference type="GeneTree" id="ENSGT00940000166008"/>
<dbReference type="InterPro" id="IPR043522">
    <property type="entry name" value="DDIAS"/>
</dbReference>
<dbReference type="InterPro" id="IPR013955">
    <property type="entry name" value="Rep_factor-A_C"/>
</dbReference>
<keyword evidence="4" id="KW-1185">Reference proteome</keyword>
<proteinExistence type="predicted"/>
<dbReference type="Proteomes" id="UP000265020">
    <property type="component" value="Unassembled WGS sequence"/>
</dbReference>
<organism evidence="3 4">
    <name type="scientific">Cyprinodon variegatus</name>
    <name type="common">Sheepshead minnow</name>
    <dbReference type="NCBI Taxonomy" id="28743"/>
    <lineage>
        <taxon>Eukaryota</taxon>
        <taxon>Metazoa</taxon>
        <taxon>Chordata</taxon>
        <taxon>Craniata</taxon>
        <taxon>Vertebrata</taxon>
        <taxon>Euteleostomi</taxon>
        <taxon>Actinopterygii</taxon>
        <taxon>Neopterygii</taxon>
        <taxon>Teleostei</taxon>
        <taxon>Neoteleostei</taxon>
        <taxon>Acanthomorphata</taxon>
        <taxon>Ovalentaria</taxon>
        <taxon>Atherinomorphae</taxon>
        <taxon>Cyprinodontiformes</taxon>
        <taxon>Cyprinodontidae</taxon>
        <taxon>Cyprinodon</taxon>
    </lineage>
</organism>